<accession>A0ABN9S023</accession>
<feature type="compositionally biased region" description="Basic residues" evidence="1">
    <location>
        <begin position="27"/>
        <end position="50"/>
    </location>
</feature>
<sequence length="75" mass="8494">CPLSPSRRPGLGPPSCRSPRPCAHSTPTRRRPVWRRHTQGRRSCRWRVRSPRGQPGSPRRRRQLGSPTSSASRCA</sequence>
<feature type="non-terminal residue" evidence="2">
    <location>
        <position position="75"/>
    </location>
</feature>
<feature type="region of interest" description="Disordered" evidence="1">
    <location>
        <begin position="1"/>
        <end position="75"/>
    </location>
</feature>
<feature type="non-terminal residue" evidence="2">
    <location>
        <position position="1"/>
    </location>
</feature>
<protein>
    <submittedName>
        <fullName evidence="2">Uncharacterized protein</fullName>
    </submittedName>
</protein>
<comment type="caution">
    <text evidence="2">The sequence shown here is derived from an EMBL/GenBank/DDBJ whole genome shotgun (WGS) entry which is preliminary data.</text>
</comment>
<name>A0ABN9S023_9DINO</name>
<gene>
    <name evidence="2" type="ORF">PCOR1329_LOCUS25299</name>
</gene>
<organism evidence="2 3">
    <name type="scientific">Prorocentrum cordatum</name>
    <dbReference type="NCBI Taxonomy" id="2364126"/>
    <lineage>
        <taxon>Eukaryota</taxon>
        <taxon>Sar</taxon>
        <taxon>Alveolata</taxon>
        <taxon>Dinophyceae</taxon>
        <taxon>Prorocentrales</taxon>
        <taxon>Prorocentraceae</taxon>
        <taxon>Prorocentrum</taxon>
    </lineage>
</organism>
<dbReference type="Proteomes" id="UP001189429">
    <property type="component" value="Unassembled WGS sequence"/>
</dbReference>
<evidence type="ECO:0000256" key="1">
    <source>
        <dbReference type="SAM" id="MobiDB-lite"/>
    </source>
</evidence>
<keyword evidence="3" id="KW-1185">Reference proteome</keyword>
<evidence type="ECO:0000313" key="2">
    <source>
        <dbReference type="EMBL" id="CAK0825066.1"/>
    </source>
</evidence>
<feature type="compositionally biased region" description="Low complexity" evidence="1">
    <location>
        <begin position="1"/>
        <end position="22"/>
    </location>
</feature>
<evidence type="ECO:0000313" key="3">
    <source>
        <dbReference type="Proteomes" id="UP001189429"/>
    </source>
</evidence>
<reference evidence="2" key="1">
    <citation type="submission" date="2023-10" db="EMBL/GenBank/DDBJ databases">
        <authorList>
            <person name="Chen Y."/>
            <person name="Shah S."/>
            <person name="Dougan E. K."/>
            <person name="Thang M."/>
            <person name="Chan C."/>
        </authorList>
    </citation>
    <scope>NUCLEOTIDE SEQUENCE [LARGE SCALE GENOMIC DNA]</scope>
</reference>
<proteinExistence type="predicted"/>
<dbReference type="EMBL" id="CAUYUJ010008830">
    <property type="protein sequence ID" value="CAK0825066.1"/>
    <property type="molecule type" value="Genomic_DNA"/>
</dbReference>